<dbReference type="OrthoDB" id="514359at2759"/>
<evidence type="ECO:0000256" key="7">
    <source>
        <dbReference type="ARBA" id="ARBA00023180"/>
    </source>
</evidence>
<dbReference type="Gene3D" id="3.80.10.10">
    <property type="entry name" value="Ribonuclease Inhibitor"/>
    <property type="match status" value="3"/>
</dbReference>
<dbReference type="Proteomes" id="UP000007264">
    <property type="component" value="Unassembled WGS sequence"/>
</dbReference>
<organism evidence="10 11">
    <name type="scientific">Coccomyxa subellipsoidea (strain C-169)</name>
    <name type="common">Green microalga</name>
    <dbReference type="NCBI Taxonomy" id="574566"/>
    <lineage>
        <taxon>Eukaryota</taxon>
        <taxon>Viridiplantae</taxon>
        <taxon>Chlorophyta</taxon>
        <taxon>core chlorophytes</taxon>
        <taxon>Trebouxiophyceae</taxon>
        <taxon>Trebouxiophyceae incertae sedis</taxon>
        <taxon>Coccomyxaceae</taxon>
        <taxon>Coccomyxa</taxon>
        <taxon>Coccomyxa subellipsoidea</taxon>
    </lineage>
</organism>
<dbReference type="AlphaFoldDB" id="I0Z9H6"/>
<evidence type="ECO:0000256" key="4">
    <source>
        <dbReference type="ARBA" id="ARBA00022729"/>
    </source>
</evidence>
<evidence type="ECO:0000256" key="5">
    <source>
        <dbReference type="ARBA" id="ARBA00022737"/>
    </source>
</evidence>
<evidence type="ECO:0000313" key="11">
    <source>
        <dbReference type="Proteomes" id="UP000007264"/>
    </source>
</evidence>
<dbReference type="KEGG" id="csl:COCSUDRAFT_55314"/>
<dbReference type="Pfam" id="PF00560">
    <property type="entry name" value="LRR_1"/>
    <property type="match status" value="4"/>
</dbReference>
<dbReference type="STRING" id="574566.I0Z9H6"/>
<evidence type="ECO:0000313" key="10">
    <source>
        <dbReference type="EMBL" id="EIE27295.1"/>
    </source>
</evidence>
<comment type="subcellular location">
    <subcellularLocation>
        <location evidence="2">Cytoplasm</location>
        <location evidence="2">Cytoskeleton</location>
        <location evidence="2">Cilium axoneme</location>
    </subcellularLocation>
    <subcellularLocation>
        <location evidence="1">Membrane</location>
    </subcellularLocation>
</comment>
<keyword evidence="6 9" id="KW-0472">Membrane</keyword>
<accession>I0Z9H6</accession>
<keyword evidence="9" id="KW-1133">Transmembrane helix</keyword>
<feature type="transmembrane region" description="Helical" evidence="9">
    <location>
        <begin position="471"/>
        <end position="492"/>
    </location>
</feature>
<dbReference type="SMART" id="SM00369">
    <property type="entry name" value="LRR_TYP"/>
    <property type="match status" value="3"/>
</dbReference>
<dbReference type="SUPFAM" id="SSF52058">
    <property type="entry name" value="L domain-like"/>
    <property type="match status" value="2"/>
</dbReference>
<keyword evidence="3" id="KW-0433">Leucine-rich repeat</keyword>
<dbReference type="PANTHER" id="PTHR45974">
    <property type="entry name" value="RECEPTOR-LIKE PROTEIN 55"/>
    <property type="match status" value="1"/>
</dbReference>
<feature type="compositionally biased region" description="Low complexity" evidence="8">
    <location>
        <begin position="458"/>
        <end position="467"/>
    </location>
</feature>
<evidence type="ECO:0000256" key="8">
    <source>
        <dbReference type="SAM" id="MobiDB-lite"/>
    </source>
</evidence>
<evidence type="ECO:0000256" key="6">
    <source>
        <dbReference type="ARBA" id="ARBA00023136"/>
    </source>
</evidence>
<dbReference type="eggNOG" id="ENOG502QQ6J">
    <property type="taxonomic scope" value="Eukaryota"/>
</dbReference>
<evidence type="ECO:0000256" key="3">
    <source>
        <dbReference type="ARBA" id="ARBA00022614"/>
    </source>
</evidence>
<keyword evidence="11" id="KW-1185">Reference proteome</keyword>
<reference evidence="10 11" key="1">
    <citation type="journal article" date="2012" name="Genome Biol.">
        <title>The genome of the polar eukaryotic microalga coccomyxa subellipsoidea reveals traits of cold adaptation.</title>
        <authorList>
            <person name="Blanc G."/>
            <person name="Agarkova I."/>
            <person name="Grimwood J."/>
            <person name="Kuo A."/>
            <person name="Brueggeman A."/>
            <person name="Dunigan D."/>
            <person name="Gurnon J."/>
            <person name="Ladunga I."/>
            <person name="Lindquist E."/>
            <person name="Lucas S."/>
            <person name="Pangilinan J."/>
            <person name="Proschold T."/>
            <person name="Salamov A."/>
            <person name="Schmutz J."/>
            <person name="Weeks D."/>
            <person name="Yamada T."/>
            <person name="Claverie J.M."/>
            <person name="Grigoriev I."/>
            <person name="Van Etten J."/>
            <person name="Lomsadze A."/>
            <person name="Borodovsky M."/>
        </authorList>
    </citation>
    <scope>NUCLEOTIDE SEQUENCE [LARGE SCALE GENOMIC DNA]</scope>
    <source>
        <strain evidence="10 11">C-169</strain>
    </source>
</reference>
<dbReference type="InterPro" id="IPR003591">
    <property type="entry name" value="Leu-rich_rpt_typical-subtyp"/>
</dbReference>
<gene>
    <name evidence="10" type="ORF">COCSUDRAFT_55314</name>
</gene>
<dbReference type="InterPro" id="IPR001611">
    <property type="entry name" value="Leu-rich_rpt"/>
</dbReference>
<name>I0Z9H6_COCSC</name>
<dbReference type="RefSeq" id="XP_005651839.1">
    <property type="nucleotide sequence ID" value="XM_005651782.1"/>
</dbReference>
<feature type="region of interest" description="Disordered" evidence="8">
    <location>
        <begin position="429"/>
        <end position="467"/>
    </location>
</feature>
<dbReference type="FunFam" id="3.80.10.10:FF:000041">
    <property type="entry name" value="LRR receptor-like serine/threonine-protein kinase ERECTA"/>
    <property type="match status" value="1"/>
</dbReference>
<keyword evidence="9" id="KW-0812">Transmembrane</keyword>
<keyword evidence="5" id="KW-0677">Repeat</keyword>
<dbReference type="PANTHER" id="PTHR45974:SF266">
    <property type="entry name" value="LEUCINE-RICH REPEAT RECEPTOR PROTEIN KINASE HPCA1"/>
    <property type="match status" value="1"/>
</dbReference>
<comment type="caution">
    <text evidence="10">The sequence shown here is derived from an EMBL/GenBank/DDBJ whole genome shotgun (WGS) entry which is preliminary data.</text>
</comment>
<dbReference type="InterPro" id="IPR032675">
    <property type="entry name" value="LRR_dom_sf"/>
</dbReference>
<keyword evidence="4" id="KW-0732">Signal</keyword>
<evidence type="ECO:0000256" key="9">
    <source>
        <dbReference type="SAM" id="Phobius"/>
    </source>
</evidence>
<dbReference type="GO" id="GO:0005930">
    <property type="term" value="C:axoneme"/>
    <property type="evidence" value="ECO:0007669"/>
    <property type="project" value="UniProtKB-SubCell"/>
</dbReference>
<dbReference type="EMBL" id="AGSI01000001">
    <property type="protein sequence ID" value="EIE27295.1"/>
    <property type="molecule type" value="Genomic_DNA"/>
</dbReference>
<evidence type="ECO:0000256" key="1">
    <source>
        <dbReference type="ARBA" id="ARBA00004370"/>
    </source>
</evidence>
<dbReference type="GeneID" id="17045310"/>
<feature type="compositionally biased region" description="Polar residues" evidence="8">
    <location>
        <begin position="429"/>
        <end position="457"/>
    </location>
</feature>
<sequence length="532" mass="56170">MPVASQNLSSGDSPYTDFCNYGLSTCNDAGHLVRLDFTQFGLFCDFPLQEIQEFQYLTEISFQSNSVTGDISQIGSALVHLAANLTTLDLSDNFLTGQFSGQLQDASTSDPQTQSFSPFCYLADGALVFLNFQINNITGEIPNCLFAAGSSLKALLANSNGLTGTIPTIPKSSQLESLAFSGNHLDGPIPASLSNATYLTTFAAQNNYLSGTIPESLGSLPLLTSLRLSNNSLTGALPSTLAGVTTLTELDVSLNHLSLLPDVWWSSSPGLSSSSLTYAAINGNSFKGPFPAAFSTAPNLTIFYMDDNAFSGPFPNPSANQAFFPSLRVFNASHNQLTGPLPEAFGQINFFQAVNATSLLGASIRYFGVADNELTGTLPAYLSASTLPQIFTFSIELQGNNFSCPIPQGMEYLNLTCVDRAAIAPVQPSTVENMGNAPSPSSLQTGTTSVESNTSQESAQSGSGLSSGAKAGIAIAVVVGVVGIATALAFCLGRRSKKVGGWQRESLEQDFGAYPNERTNTIELQEGRGYFQ</sequence>
<keyword evidence="7" id="KW-0325">Glycoprotein</keyword>
<dbReference type="GO" id="GO:0016020">
    <property type="term" value="C:membrane"/>
    <property type="evidence" value="ECO:0007669"/>
    <property type="project" value="UniProtKB-SubCell"/>
</dbReference>
<protein>
    <submittedName>
        <fullName evidence="10">RNI-like protein</fullName>
    </submittedName>
</protein>
<proteinExistence type="predicted"/>
<evidence type="ECO:0000256" key="2">
    <source>
        <dbReference type="ARBA" id="ARBA00004430"/>
    </source>
</evidence>